<dbReference type="Gene3D" id="1.25.40.10">
    <property type="entry name" value="Tetratricopeptide repeat domain"/>
    <property type="match status" value="1"/>
</dbReference>
<dbReference type="InterPro" id="IPR052945">
    <property type="entry name" value="Mitotic_Regulator"/>
</dbReference>
<evidence type="ECO:0008006" key="3">
    <source>
        <dbReference type="Google" id="ProtNLM"/>
    </source>
</evidence>
<dbReference type="PANTHER" id="PTHR43628:SF1">
    <property type="entry name" value="CHITIN SYNTHASE REGULATORY FACTOR 2-RELATED"/>
    <property type="match status" value="1"/>
</dbReference>
<dbReference type="InterPro" id="IPR006597">
    <property type="entry name" value="Sel1-like"/>
</dbReference>
<reference evidence="1 2" key="1">
    <citation type="submission" date="2024-04" db="EMBL/GenBank/DDBJ databases">
        <title>Tritrichomonas musculus Genome.</title>
        <authorList>
            <person name="Alves-Ferreira E."/>
            <person name="Grigg M."/>
            <person name="Lorenzi H."/>
            <person name="Galac M."/>
        </authorList>
    </citation>
    <scope>NUCLEOTIDE SEQUENCE [LARGE SCALE GENOMIC DNA]</scope>
    <source>
        <strain evidence="1 2">EAF2021</strain>
    </source>
</reference>
<organism evidence="1 2">
    <name type="scientific">Tritrichomonas musculus</name>
    <dbReference type="NCBI Taxonomy" id="1915356"/>
    <lineage>
        <taxon>Eukaryota</taxon>
        <taxon>Metamonada</taxon>
        <taxon>Parabasalia</taxon>
        <taxon>Tritrichomonadida</taxon>
        <taxon>Tritrichomonadidae</taxon>
        <taxon>Tritrichomonas</taxon>
    </lineage>
</organism>
<dbReference type="Proteomes" id="UP001470230">
    <property type="component" value="Unassembled WGS sequence"/>
</dbReference>
<dbReference type="PANTHER" id="PTHR43628">
    <property type="entry name" value="ACTIVATOR OF C KINASE PROTEIN 1-RELATED"/>
    <property type="match status" value="1"/>
</dbReference>
<dbReference type="EMBL" id="JAPFFF010000004">
    <property type="protein sequence ID" value="KAK8892521.1"/>
    <property type="molecule type" value="Genomic_DNA"/>
</dbReference>
<evidence type="ECO:0000313" key="1">
    <source>
        <dbReference type="EMBL" id="KAK8892521.1"/>
    </source>
</evidence>
<dbReference type="Pfam" id="PF08238">
    <property type="entry name" value="Sel1"/>
    <property type="match status" value="2"/>
</dbReference>
<dbReference type="SMART" id="SM00671">
    <property type="entry name" value="SEL1"/>
    <property type="match status" value="2"/>
</dbReference>
<accession>A0ABR2KP33</accession>
<protein>
    <recommendedName>
        <fullName evidence="3">Beta-lactamase</fullName>
    </recommendedName>
</protein>
<proteinExistence type="predicted"/>
<dbReference type="SUPFAM" id="SSF81901">
    <property type="entry name" value="HCP-like"/>
    <property type="match status" value="1"/>
</dbReference>
<dbReference type="InterPro" id="IPR011990">
    <property type="entry name" value="TPR-like_helical_dom_sf"/>
</dbReference>
<gene>
    <name evidence="1" type="ORF">M9Y10_029754</name>
</gene>
<comment type="caution">
    <text evidence="1">The sequence shown here is derived from an EMBL/GenBank/DDBJ whole genome shotgun (WGS) entry which is preliminary data.</text>
</comment>
<keyword evidence="2" id="KW-1185">Reference proteome</keyword>
<sequence length="66" mass="7370">MLNDDASYFNLGRLYEQGEGVKQDYSIAIEYYEKAAKLNNSASFNQLGYIYSNGLGVKQDYSKAAA</sequence>
<evidence type="ECO:0000313" key="2">
    <source>
        <dbReference type="Proteomes" id="UP001470230"/>
    </source>
</evidence>
<name>A0ABR2KP33_9EUKA</name>